<dbReference type="InterPro" id="IPR020539">
    <property type="entry name" value="RNase_P_CS"/>
</dbReference>
<dbReference type="RefSeq" id="WP_123689933.1">
    <property type="nucleotide sequence ID" value="NZ_AP019700.1"/>
</dbReference>
<evidence type="ECO:0000256" key="5">
    <source>
        <dbReference type="ARBA" id="ARBA00022801"/>
    </source>
</evidence>
<dbReference type="GO" id="GO:0001682">
    <property type="term" value="P:tRNA 5'-leader removal"/>
    <property type="evidence" value="ECO:0007669"/>
    <property type="project" value="UniProtKB-UniRule"/>
</dbReference>
<dbReference type="EMBL" id="RJKX01000014">
    <property type="protein sequence ID" value="ROP90518.1"/>
    <property type="molecule type" value="Genomic_DNA"/>
</dbReference>
<keyword evidence="2 7" id="KW-0819">tRNA processing</keyword>
<dbReference type="Gene3D" id="3.30.230.10">
    <property type="match status" value="1"/>
</dbReference>
<keyword evidence="10" id="KW-1185">Reference proteome</keyword>
<dbReference type="InterPro" id="IPR000100">
    <property type="entry name" value="RNase_P"/>
</dbReference>
<evidence type="ECO:0000256" key="8">
    <source>
        <dbReference type="NCBIfam" id="TIGR00188"/>
    </source>
</evidence>
<comment type="similarity">
    <text evidence="7">Belongs to the RnpA family.</text>
</comment>
<gene>
    <name evidence="7" type="primary">rnpA</name>
    <name evidence="9" type="ORF">EDC65_2368</name>
</gene>
<keyword evidence="6 7" id="KW-0694">RNA-binding</keyword>
<dbReference type="AlphaFoldDB" id="A0A3N1LI59"/>
<evidence type="ECO:0000256" key="7">
    <source>
        <dbReference type="HAMAP-Rule" id="MF_00227"/>
    </source>
</evidence>
<dbReference type="EC" id="3.1.26.5" evidence="7 8"/>
<accession>A0A3N1LI59</accession>
<name>A0A3N1LI59_9PROT</name>
<dbReference type="Pfam" id="PF00825">
    <property type="entry name" value="Ribonuclease_P"/>
    <property type="match status" value="1"/>
</dbReference>
<sequence>MATAVGRLTQRSEFLRVAAARRKWAAPGLVLQACERVDAPAEGPPRVGFTATRKVGGAVVRNRARRRLRAVAAAILPVRGQPGWDYVLIARDGTAGRPFAALLGDLQTALDRVARARPVPPAMPTPVLAPSGAGMSAA</sequence>
<dbReference type="PANTHER" id="PTHR33992:SF1">
    <property type="entry name" value="RIBONUCLEASE P PROTEIN COMPONENT"/>
    <property type="match status" value="1"/>
</dbReference>
<dbReference type="PANTHER" id="PTHR33992">
    <property type="entry name" value="RIBONUCLEASE P PROTEIN COMPONENT"/>
    <property type="match status" value="1"/>
</dbReference>
<dbReference type="GO" id="GO:0042781">
    <property type="term" value="F:3'-tRNA processing endoribonuclease activity"/>
    <property type="evidence" value="ECO:0007669"/>
    <property type="project" value="TreeGrafter"/>
</dbReference>
<proteinExistence type="inferred from homology"/>
<comment type="subunit">
    <text evidence="7">Consists of a catalytic RNA component (M1 or rnpB) and a protein subunit.</text>
</comment>
<dbReference type="GO" id="GO:0030677">
    <property type="term" value="C:ribonuclease P complex"/>
    <property type="evidence" value="ECO:0007669"/>
    <property type="project" value="TreeGrafter"/>
</dbReference>
<keyword evidence="5 7" id="KW-0378">Hydrolase</keyword>
<evidence type="ECO:0000313" key="9">
    <source>
        <dbReference type="EMBL" id="ROP90518.1"/>
    </source>
</evidence>
<keyword evidence="3 7" id="KW-0540">Nuclease</keyword>
<dbReference type="Proteomes" id="UP000278222">
    <property type="component" value="Unassembled WGS sequence"/>
</dbReference>
<organism evidence="9 10">
    <name type="scientific">Stella humosa</name>
    <dbReference type="NCBI Taxonomy" id="94"/>
    <lineage>
        <taxon>Bacteria</taxon>
        <taxon>Pseudomonadati</taxon>
        <taxon>Pseudomonadota</taxon>
        <taxon>Alphaproteobacteria</taxon>
        <taxon>Rhodospirillales</taxon>
        <taxon>Stellaceae</taxon>
        <taxon>Stella</taxon>
    </lineage>
</organism>
<dbReference type="GO" id="GO:0000049">
    <property type="term" value="F:tRNA binding"/>
    <property type="evidence" value="ECO:0007669"/>
    <property type="project" value="UniProtKB-UniRule"/>
</dbReference>
<keyword evidence="4 7" id="KW-0255">Endonuclease</keyword>
<dbReference type="SUPFAM" id="SSF54211">
    <property type="entry name" value="Ribosomal protein S5 domain 2-like"/>
    <property type="match status" value="1"/>
</dbReference>
<evidence type="ECO:0000256" key="2">
    <source>
        <dbReference type="ARBA" id="ARBA00022694"/>
    </source>
</evidence>
<dbReference type="PROSITE" id="PS00648">
    <property type="entry name" value="RIBONUCLEASE_P"/>
    <property type="match status" value="1"/>
</dbReference>
<comment type="function">
    <text evidence="1 7">RNaseP catalyzes the removal of the 5'-leader sequence from pre-tRNA to produce the mature 5'-terminus. It can also cleave other RNA substrates such as 4.5S RNA. The protein component plays an auxiliary but essential role in vivo by binding to the 5'-leader sequence and broadening the substrate specificity of the ribozyme.</text>
</comment>
<protein>
    <recommendedName>
        <fullName evidence="7 8">Ribonuclease P protein component</fullName>
        <shortName evidence="7">RNase P protein</shortName>
        <shortName evidence="7">RNaseP protein</shortName>
        <ecNumber evidence="7 8">3.1.26.5</ecNumber>
    </recommendedName>
    <alternativeName>
        <fullName evidence="7">Protein C5</fullName>
    </alternativeName>
</protein>
<evidence type="ECO:0000256" key="1">
    <source>
        <dbReference type="ARBA" id="ARBA00002663"/>
    </source>
</evidence>
<evidence type="ECO:0000256" key="3">
    <source>
        <dbReference type="ARBA" id="ARBA00022722"/>
    </source>
</evidence>
<evidence type="ECO:0000256" key="6">
    <source>
        <dbReference type="ARBA" id="ARBA00022884"/>
    </source>
</evidence>
<dbReference type="InterPro" id="IPR020568">
    <property type="entry name" value="Ribosomal_Su5_D2-typ_SF"/>
</dbReference>
<dbReference type="PROSITE" id="PS51257">
    <property type="entry name" value="PROKAR_LIPOPROTEIN"/>
    <property type="match status" value="1"/>
</dbReference>
<comment type="caution">
    <text evidence="9">The sequence shown here is derived from an EMBL/GenBank/DDBJ whole genome shotgun (WGS) entry which is preliminary data.</text>
</comment>
<dbReference type="HAMAP" id="MF_00227">
    <property type="entry name" value="RNase_P"/>
    <property type="match status" value="1"/>
</dbReference>
<comment type="catalytic activity">
    <reaction evidence="7">
        <text>Endonucleolytic cleavage of RNA, removing 5'-extranucleotides from tRNA precursor.</text>
        <dbReference type="EC" id="3.1.26.5"/>
    </reaction>
</comment>
<evidence type="ECO:0000313" key="10">
    <source>
        <dbReference type="Proteomes" id="UP000278222"/>
    </source>
</evidence>
<dbReference type="OrthoDB" id="9810867at2"/>
<reference evidence="9 10" key="1">
    <citation type="submission" date="2018-11" db="EMBL/GenBank/DDBJ databases">
        <title>Genomic Encyclopedia of Type Strains, Phase IV (KMG-IV): sequencing the most valuable type-strain genomes for metagenomic binning, comparative biology and taxonomic classification.</title>
        <authorList>
            <person name="Goeker M."/>
        </authorList>
    </citation>
    <scope>NUCLEOTIDE SEQUENCE [LARGE SCALE GENOMIC DNA]</scope>
    <source>
        <strain evidence="9 10">DSM 5900</strain>
    </source>
</reference>
<dbReference type="InterPro" id="IPR014721">
    <property type="entry name" value="Ribsml_uS5_D2-typ_fold_subgr"/>
</dbReference>
<evidence type="ECO:0000256" key="4">
    <source>
        <dbReference type="ARBA" id="ARBA00022759"/>
    </source>
</evidence>
<dbReference type="GO" id="GO:0004526">
    <property type="term" value="F:ribonuclease P activity"/>
    <property type="evidence" value="ECO:0007669"/>
    <property type="project" value="UniProtKB-UniRule"/>
</dbReference>
<dbReference type="NCBIfam" id="TIGR00188">
    <property type="entry name" value="rnpA"/>
    <property type="match status" value="1"/>
</dbReference>